<sequence length="547" mass="62989">MKEIEFNLLDEPWIRVRDDSCQVHEVSLTDALLHAHQYTSLSGELPTQDIVILRLMLAVLHTVFSRVDADGNAAELEDEEEAVERWTDLWELGQLPEEPIREYLEKWHERFWLFHPERPFGQVAGLACGTQYGASKLNGEISESGNKVRLFSSYFGEEKTALSYAQAARWLLYLNAFDDTSAKPTKEGKEKSGGKLPSPGAGWLGKLGIVFTRGKNLFETLLLNLVMVNGDQVENEEKPLWESDTVRREERTEIPFPDNLAELYTLQSRRVFLERENDTVIRYYLIGGDFFQKENAFMEPMTVWRTPKKEKDSYVPRRHDANKQMWRDFALLYDYKEGNHVAGVIQWVQRIAEEIDMQMVQTTIVSVQYGDKDFFVQNVFWDSLMVNKQLLIDIGANWREKIKVEINRCEQLADAIRKLAGNLYLASGGTKGDAKSWDKTFLKSRESASAQLYFRLDMPFRRWLAGITPEEVDSADYETEERVFSAWQKTAKTIAYSCAEELAMHAGDAAMVGHEIKNEKSGDSVRYSAPKAIHQFRIQVAEIYKKI</sequence>
<dbReference type="eggNOG" id="COG1203">
    <property type="taxonomic scope" value="Bacteria"/>
</dbReference>
<reference evidence="1 2" key="1">
    <citation type="submission" date="2013-07" db="EMBL/GenBank/DDBJ databases">
        <authorList>
            <person name="Weinstock G."/>
            <person name="Sodergren E."/>
            <person name="Wylie T."/>
            <person name="Fulton L."/>
            <person name="Fulton R."/>
            <person name="Fronick C."/>
            <person name="O'Laughlin M."/>
            <person name="Godfrey J."/>
            <person name="Miner T."/>
            <person name="Herter B."/>
            <person name="Appelbaum E."/>
            <person name="Cordes M."/>
            <person name="Lek S."/>
            <person name="Wollam A."/>
            <person name="Pepin K.H."/>
            <person name="Palsikar V.B."/>
            <person name="Mitreva M."/>
            <person name="Wilson R.K."/>
        </authorList>
    </citation>
    <scope>NUCLEOTIDE SEQUENCE [LARGE SCALE GENOMIC DNA]</scope>
    <source>
        <strain evidence="1 2">ATCC 27760</strain>
    </source>
</reference>
<dbReference type="EMBL" id="AWVF01000143">
    <property type="protein sequence ID" value="ERJ96446.1"/>
    <property type="molecule type" value="Genomic_DNA"/>
</dbReference>
<organism evidence="1 2">
    <name type="scientific">Ruminococcus callidus ATCC 27760</name>
    <dbReference type="NCBI Taxonomy" id="411473"/>
    <lineage>
        <taxon>Bacteria</taxon>
        <taxon>Bacillati</taxon>
        <taxon>Bacillota</taxon>
        <taxon>Clostridia</taxon>
        <taxon>Eubacteriales</taxon>
        <taxon>Oscillospiraceae</taxon>
        <taxon>Ruminococcus</taxon>
    </lineage>
</organism>
<proteinExistence type="predicted"/>
<keyword evidence="2" id="KW-1185">Reference proteome</keyword>
<dbReference type="NCBIfam" id="TIGR02547">
    <property type="entry name" value="casA_cse1"/>
    <property type="match status" value="1"/>
</dbReference>
<name>U2KD29_9FIRM</name>
<dbReference type="InterPro" id="IPR013381">
    <property type="entry name" value="CRISPR-assoc_prot_Cse1"/>
</dbReference>
<dbReference type="Gene3D" id="1.10.132.100">
    <property type="match status" value="1"/>
</dbReference>
<dbReference type="OrthoDB" id="3187690at2"/>
<dbReference type="RefSeq" id="WP_021682641.1">
    <property type="nucleotide sequence ID" value="NZ_KI260433.1"/>
</dbReference>
<dbReference type="HOGENOM" id="CLU_034285_0_0_9"/>
<protein>
    <submittedName>
        <fullName evidence="1">CRISPR system CASCADE complex protein CasA</fullName>
    </submittedName>
</protein>
<comment type="caution">
    <text evidence="1">The sequence shown here is derived from an EMBL/GenBank/DDBJ whole genome shotgun (WGS) entry which is preliminary data.</text>
</comment>
<evidence type="ECO:0000313" key="2">
    <source>
        <dbReference type="Proteomes" id="UP000016662"/>
    </source>
</evidence>
<accession>U2KD29</accession>
<dbReference type="CDD" id="cd09729">
    <property type="entry name" value="Cse1_I-E"/>
    <property type="match status" value="1"/>
</dbReference>
<dbReference type="Proteomes" id="UP000016662">
    <property type="component" value="Unassembled WGS sequence"/>
</dbReference>
<evidence type="ECO:0000313" key="1">
    <source>
        <dbReference type="EMBL" id="ERJ96446.1"/>
    </source>
</evidence>
<gene>
    <name evidence="1" type="ORF">RUMCAL_01178</name>
</gene>
<dbReference type="STRING" id="411473.RUMCAL_01178"/>
<dbReference type="Pfam" id="PF09481">
    <property type="entry name" value="CRISPR_Cse1"/>
    <property type="match status" value="1"/>
</dbReference>
<dbReference type="AlphaFoldDB" id="U2KD29"/>
<dbReference type="PATRIC" id="fig|411473.3.peg.969"/>